<keyword evidence="2" id="KW-1185">Reference proteome</keyword>
<dbReference type="Proteomes" id="UP000829398">
    <property type="component" value="Chromosome 8"/>
</dbReference>
<name>A0ACB8IXP7_CITSI</name>
<accession>A0ACB8IXP7</accession>
<protein>
    <submittedName>
        <fullName evidence="1">Myb family transcription factor PHL6</fullName>
    </submittedName>
</protein>
<gene>
    <name evidence="1" type="ORF">KPL71_025184</name>
</gene>
<dbReference type="EMBL" id="CM039177">
    <property type="protein sequence ID" value="KAH9702019.1"/>
    <property type="molecule type" value="Genomic_DNA"/>
</dbReference>
<evidence type="ECO:0000313" key="1">
    <source>
        <dbReference type="EMBL" id="KAH9702019.1"/>
    </source>
</evidence>
<sequence>MNHHSIISVTKNESNKGVSQSCCSALSPIHNFQTEGQSLSTGEYPFPHPSPFIRKESLSSPNHMQASTVVPKENGLISTSDSPISPGSHFQHSKGGFSRSSVFCTSLYLSSSASSETHRQIGNFPFLPHPRTFNQSVSAVDSTKSSLLFSEDMGNAYQEEHSESLMKGFLNFPEDASDGSFPGVTCMGERLGLNEHLELQFLSDELDIDITDHGENPRLDVSREIYDAPKSSLKPPMGLSCNENYVSSAPPVDALSSHTSPASATAHKPRMRWTPELHECFLEAVNKLDGPEKATPKAVLKLMNVEGLTIYHVKSHLQKYRLAKYMPEKKEEKKTCSSEEKKATSSIESDGRKKGSIQFTEALRMQMEVQKQLHEQLEVQRALQLRIEEHARYLEKIVAEQQKDGSATILPQAQSLSTITNGSKDSEQQPSSPSFTVSAILSPEQPAESKTESSSTSLLSKHKATDSRESKPDACLKRIRLENKPEITSDEAVVENPVQ</sequence>
<proteinExistence type="predicted"/>
<evidence type="ECO:0000313" key="2">
    <source>
        <dbReference type="Proteomes" id="UP000829398"/>
    </source>
</evidence>
<organism evidence="1 2">
    <name type="scientific">Citrus sinensis</name>
    <name type="common">Sweet orange</name>
    <name type="synonym">Citrus aurantium var. sinensis</name>
    <dbReference type="NCBI Taxonomy" id="2711"/>
    <lineage>
        <taxon>Eukaryota</taxon>
        <taxon>Viridiplantae</taxon>
        <taxon>Streptophyta</taxon>
        <taxon>Embryophyta</taxon>
        <taxon>Tracheophyta</taxon>
        <taxon>Spermatophyta</taxon>
        <taxon>Magnoliopsida</taxon>
        <taxon>eudicotyledons</taxon>
        <taxon>Gunneridae</taxon>
        <taxon>Pentapetalae</taxon>
        <taxon>rosids</taxon>
        <taxon>malvids</taxon>
        <taxon>Sapindales</taxon>
        <taxon>Rutaceae</taxon>
        <taxon>Aurantioideae</taxon>
        <taxon>Citrus</taxon>
    </lineage>
</organism>
<reference evidence="2" key="1">
    <citation type="journal article" date="2023" name="Hortic. Res.">
        <title>A chromosome-level phased genome enabling allele-level studies in sweet orange: a case study on citrus Huanglongbing tolerance.</title>
        <authorList>
            <person name="Wu B."/>
            <person name="Yu Q."/>
            <person name="Deng Z."/>
            <person name="Duan Y."/>
            <person name="Luo F."/>
            <person name="Gmitter F. Jr."/>
        </authorList>
    </citation>
    <scope>NUCLEOTIDE SEQUENCE [LARGE SCALE GENOMIC DNA]</scope>
    <source>
        <strain evidence="2">cv. Valencia</strain>
    </source>
</reference>
<comment type="caution">
    <text evidence="1">The sequence shown here is derived from an EMBL/GenBank/DDBJ whole genome shotgun (WGS) entry which is preliminary data.</text>
</comment>